<protein>
    <submittedName>
        <fullName evidence="1">Uncharacterized protein</fullName>
    </submittedName>
</protein>
<evidence type="ECO:0000313" key="2">
    <source>
        <dbReference type="Proteomes" id="UP000183567"/>
    </source>
</evidence>
<proteinExistence type="predicted"/>
<dbReference type="AlphaFoldDB" id="A0A1J8QNK3"/>
<name>A0A1J8QNK3_9AGAM</name>
<accession>A0A1J8QNK3</accession>
<gene>
    <name evidence="1" type="ORF">AZE42_06406</name>
</gene>
<feature type="non-terminal residue" evidence="1">
    <location>
        <position position="28"/>
    </location>
</feature>
<evidence type="ECO:0000313" key="1">
    <source>
        <dbReference type="EMBL" id="OJA10978.1"/>
    </source>
</evidence>
<dbReference type="Proteomes" id="UP000183567">
    <property type="component" value="Unassembled WGS sequence"/>
</dbReference>
<keyword evidence="2" id="KW-1185">Reference proteome</keyword>
<comment type="caution">
    <text evidence="1">The sequence shown here is derived from an EMBL/GenBank/DDBJ whole genome shotgun (WGS) entry which is preliminary data.</text>
</comment>
<organism evidence="1 2">
    <name type="scientific">Rhizopogon vesiculosus</name>
    <dbReference type="NCBI Taxonomy" id="180088"/>
    <lineage>
        <taxon>Eukaryota</taxon>
        <taxon>Fungi</taxon>
        <taxon>Dikarya</taxon>
        <taxon>Basidiomycota</taxon>
        <taxon>Agaricomycotina</taxon>
        <taxon>Agaricomycetes</taxon>
        <taxon>Agaricomycetidae</taxon>
        <taxon>Boletales</taxon>
        <taxon>Suillineae</taxon>
        <taxon>Rhizopogonaceae</taxon>
        <taxon>Rhizopogon</taxon>
    </lineage>
</organism>
<reference evidence="1 2" key="1">
    <citation type="submission" date="2016-03" db="EMBL/GenBank/DDBJ databases">
        <title>Comparative genomics of the ectomycorrhizal sister species Rhizopogon vinicolor and Rhizopogon vesiculosus (Basidiomycota: Boletales) reveals a divergence of the mating type B locus.</title>
        <authorList>
            <person name="Mujic A.B."/>
            <person name="Kuo A."/>
            <person name="Tritt A."/>
            <person name="Lipzen A."/>
            <person name="Chen C."/>
            <person name="Johnson J."/>
            <person name="Sharma A."/>
            <person name="Barry K."/>
            <person name="Grigoriev I.V."/>
            <person name="Spatafora J.W."/>
        </authorList>
    </citation>
    <scope>NUCLEOTIDE SEQUENCE [LARGE SCALE GENOMIC DNA]</scope>
    <source>
        <strain evidence="1 2">AM-OR11-056</strain>
    </source>
</reference>
<sequence length="28" mass="3175">MKLRFGSDYKVLPLSAAPICSNLKRLRP</sequence>
<dbReference type="EMBL" id="LVVM01005296">
    <property type="protein sequence ID" value="OJA10978.1"/>
    <property type="molecule type" value="Genomic_DNA"/>
</dbReference>